<dbReference type="CDD" id="cd00082">
    <property type="entry name" value="HisKA"/>
    <property type="match status" value="1"/>
</dbReference>
<keyword evidence="4" id="KW-0812">Transmembrane</keyword>
<reference evidence="9 10" key="1">
    <citation type="submission" date="2015-12" db="EMBL/GenBank/DDBJ databases">
        <title>Nitrous oxide reduction kinetics distinguish bacteria harboring typical versus atypical NosZ.</title>
        <authorList>
            <person name="Yoon S."/>
            <person name="Nissen S."/>
            <person name="Park D."/>
            <person name="Sanford R.A."/>
            <person name="Loeffler F.E."/>
        </authorList>
    </citation>
    <scope>NUCLEOTIDE SEQUENCE [LARGE SCALE GENOMIC DNA]</scope>
    <source>
        <strain evidence="9 10">ATCC BAA-841</strain>
    </source>
</reference>
<evidence type="ECO:0000259" key="6">
    <source>
        <dbReference type="PROSITE" id="PS50109"/>
    </source>
</evidence>
<comment type="caution">
    <text evidence="9">The sequence shown here is derived from an EMBL/GenBank/DDBJ whole genome shotgun (WGS) entry which is preliminary data.</text>
</comment>
<sequence length="922" mass="100421">MLQHAWPPAKTGNRSAPALLLAVLLLLTSALRPALAAPAERQHLLVITAYHAGLAWTDGQLAGLQDGFAAAGHPVELHVEFLDTKRLSPTPEYFAQVARLLKEKYRTQKIDLVITQDDDALDFALHQRQTGALPGNIPIVFSGVAGKRSATLEAEPALTGVFDDADIDSNIILLKKLRPTLQRLFFIHDQSRTGLAQAAGAAALAAKHPELRFEFLSALPVGAIQARLAELDANSAVIMLTFNRDSTGRQLSHAEASQLWAAAAPVPLIAKEDGMLVPGVLGGLVVSSHRQGLQAAQLASRILAGEDPETMPLSRGWSEAIFDYRQLARFAIDPDLLPANAEIRHRPPSLRQTYPREFWLSLALIGSLGLVALLLAVLMRRSQRAQRTLASSERNYREILAATNEAIIIQTPSGEIVEANESFSRLYGHSTADARHLSLAELSSNQPPFTQSEALQRLTQAQQDGVQVFEWHARHQNGQLFWVEVALRPAEIGGQPRLVAAVRDIEQRKQTESALRASEERYRLLLRHSPVGIVHFDLDMKITYANDRFAEILQAPRDKLIGIDLTRLRDQSPIPACRQATEGTPGYFQGEYQSTLSGHRTWVSFRTAPAISAQGELIGGIGIVEDISARIAAEKAVLQLNEDLEHRVAERTTALVKANAEIKAAMTQLAQAERLAALGSLVAGVAHELNTPLGNANTVASTLRGRIKELKGSLDAGALSKSALLGFMSDISQASALIERNIERAAELISSFKQVAVDQTSIRRRRFDLAQAVEEMLATLRPRLKRTVHQLKVEIPAGIVFDSYPGPLEQIVANLVLNSLTHAFTAEMVGEIALSAHREGDEAVLEYRDNGRGMDTAEASRAFDPFFTTRLGNGGSGLGLYITHNLANDVLGGKLQLDTVPGQGVRYTLRLPLNAPFKIGES</sequence>
<dbReference type="InterPro" id="IPR004358">
    <property type="entry name" value="Sig_transdc_His_kin-like_C"/>
</dbReference>
<feature type="domain" description="PAS" evidence="7">
    <location>
        <begin position="518"/>
        <end position="562"/>
    </location>
</feature>
<dbReference type="AlphaFoldDB" id="A0A133XL41"/>
<name>A0A133XL41_9RHOO</name>
<dbReference type="Gene3D" id="3.30.450.20">
    <property type="entry name" value="PAS domain"/>
    <property type="match status" value="2"/>
</dbReference>
<evidence type="ECO:0000313" key="9">
    <source>
        <dbReference type="EMBL" id="KXB31647.1"/>
    </source>
</evidence>
<feature type="transmembrane region" description="Helical" evidence="4">
    <location>
        <begin position="358"/>
        <end position="378"/>
    </location>
</feature>
<dbReference type="Gene3D" id="1.10.287.130">
    <property type="match status" value="1"/>
</dbReference>
<dbReference type="SMART" id="SM00091">
    <property type="entry name" value="PAS"/>
    <property type="match status" value="2"/>
</dbReference>
<dbReference type="PANTHER" id="PTHR43065:SF47">
    <property type="match status" value="1"/>
</dbReference>
<dbReference type="Pfam" id="PF04392">
    <property type="entry name" value="ABC_sub_bind"/>
    <property type="match status" value="1"/>
</dbReference>
<dbReference type="Pfam" id="PF02518">
    <property type="entry name" value="HATPase_c"/>
    <property type="match status" value="1"/>
</dbReference>
<dbReference type="SUPFAM" id="SSF55785">
    <property type="entry name" value="PYP-like sensor domain (PAS domain)"/>
    <property type="match status" value="2"/>
</dbReference>
<dbReference type="EMBL" id="LODL01000010">
    <property type="protein sequence ID" value="KXB31647.1"/>
    <property type="molecule type" value="Genomic_DNA"/>
</dbReference>
<feature type="domain" description="PAC" evidence="8">
    <location>
        <begin position="467"/>
        <end position="517"/>
    </location>
</feature>
<dbReference type="EC" id="2.7.13.3" evidence="2"/>
<dbReference type="InterPro" id="IPR003661">
    <property type="entry name" value="HisK_dim/P_dom"/>
</dbReference>
<evidence type="ECO:0000256" key="3">
    <source>
        <dbReference type="ARBA" id="ARBA00022553"/>
    </source>
</evidence>
<dbReference type="InterPro" id="IPR036890">
    <property type="entry name" value="HATPase_C_sf"/>
</dbReference>
<dbReference type="Gene3D" id="3.40.50.2300">
    <property type="match status" value="2"/>
</dbReference>
<dbReference type="Pfam" id="PF08448">
    <property type="entry name" value="PAS_4"/>
    <property type="match status" value="1"/>
</dbReference>
<dbReference type="PROSITE" id="PS50109">
    <property type="entry name" value="HIS_KIN"/>
    <property type="match status" value="1"/>
</dbReference>
<dbReference type="PRINTS" id="PR00344">
    <property type="entry name" value="BCTRLSENSOR"/>
</dbReference>
<feature type="domain" description="PAC" evidence="8">
    <location>
        <begin position="586"/>
        <end position="639"/>
    </location>
</feature>
<keyword evidence="4" id="KW-1133">Transmembrane helix</keyword>
<dbReference type="SUPFAM" id="SSF55874">
    <property type="entry name" value="ATPase domain of HSP90 chaperone/DNA topoisomerase II/histidine kinase"/>
    <property type="match status" value="1"/>
</dbReference>
<evidence type="ECO:0000259" key="7">
    <source>
        <dbReference type="PROSITE" id="PS50112"/>
    </source>
</evidence>
<dbReference type="Proteomes" id="UP000070186">
    <property type="component" value="Unassembled WGS sequence"/>
</dbReference>
<dbReference type="GO" id="GO:0000155">
    <property type="term" value="F:phosphorelay sensor kinase activity"/>
    <property type="evidence" value="ECO:0007669"/>
    <property type="project" value="InterPro"/>
</dbReference>
<evidence type="ECO:0000313" key="10">
    <source>
        <dbReference type="Proteomes" id="UP000070186"/>
    </source>
</evidence>
<protein>
    <recommendedName>
        <fullName evidence="2">histidine kinase</fullName>
        <ecNumber evidence="2">2.7.13.3</ecNumber>
    </recommendedName>
</protein>
<dbReference type="NCBIfam" id="TIGR00229">
    <property type="entry name" value="sensory_box"/>
    <property type="match status" value="2"/>
</dbReference>
<feature type="signal peptide" evidence="5">
    <location>
        <begin position="1"/>
        <end position="36"/>
    </location>
</feature>
<dbReference type="InterPro" id="IPR013656">
    <property type="entry name" value="PAS_4"/>
</dbReference>
<dbReference type="RefSeq" id="WP_066881083.1">
    <property type="nucleotide sequence ID" value="NZ_LODL01000010.1"/>
</dbReference>
<evidence type="ECO:0000256" key="4">
    <source>
        <dbReference type="SAM" id="Phobius"/>
    </source>
</evidence>
<dbReference type="InterPro" id="IPR003594">
    <property type="entry name" value="HATPase_dom"/>
</dbReference>
<dbReference type="InterPro" id="IPR001610">
    <property type="entry name" value="PAC"/>
</dbReference>
<dbReference type="STRING" id="281362.AT959_04595"/>
<evidence type="ECO:0000259" key="8">
    <source>
        <dbReference type="PROSITE" id="PS50113"/>
    </source>
</evidence>
<keyword evidence="3" id="KW-0597">Phosphoprotein</keyword>
<gene>
    <name evidence="9" type="ORF">AT959_04595</name>
</gene>
<feature type="chain" id="PRO_5007459773" description="histidine kinase" evidence="5">
    <location>
        <begin position="37"/>
        <end position="922"/>
    </location>
</feature>
<keyword evidence="10" id="KW-1185">Reference proteome</keyword>
<dbReference type="Pfam" id="PF13426">
    <property type="entry name" value="PAS_9"/>
    <property type="match status" value="1"/>
</dbReference>
<evidence type="ECO:0000256" key="5">
    <source>
        <dbReference type="SAM" id="SignalP"/>
    </source>
</evidence>
<dbReference type="PANTHER" id="PTHR43065">
    <property type="entry name" value="SENSOR HISTIDINE KINASE"/>
    <property type="match status" value="1"/>
</dbReference>
<dbReference type="SMART" id="SM00388">
    <property type="entry name" value="HisKA"/>
    <property type="match status" value="1"/>
</dbReference>
<keyword evidence="5" id="KW-0732">Signal</keyword>
<dbReference type="PROSITE" id="PS50112">
    <property type="entry name" value="PAS"/>
    <property type="match status" value="2"/>
</dbReference>
<dbReference type="PROSITE" id="PS50113">
    <property type="entry name" value="PAC"/>
    <property type="match status" value="2"/>
</dbReference>
<organism evidence="9 10">
    <name type="scientific">Dechloromonas denitrificans</name>
    <dbReference type="NCBI Taxonomy" id="281362"/>
    <lineage>
        <taxon>Bacteria</taxon>
        <taxon>Pseudomonadati</taxon>
        <taxon>Pseudomonadota</taxon>
        <taxon>Betaproteobacteria</taxon>
        <taxon>Rhodocyclales</taxon>
        <taxon>Azonexaceae</taxon>
        <taxon>Dechloromonas</taxon>
    </lineage>
</organism>
<dbReference type="InterPro" id="IPR035965">
    <property type="entry name" value="PAS-like_dom_sf"/>
</dbReference>
<proteinExistence type="predicted"/>
<comment type="catalytic activity">
    <reaction evidence="1">
        <text>ATP + protein L-histidine = ADP + protein N-phospho-L-histidine.</text>
        <dbReference type="EC" id="2.7.13.3"/>
    </reaction>
</comment>
<feature type="domain" description="Histidine kinase" evidence="6">
    <location>
        <begin position="684"/>
        <end position="915"/>
    </location>
</feature>
<dbReference type="SMART" id="SM00387">
    <property type="entry name" value="HATPase_c"/>
    <property type="match status" value="1"/>
</dbReference>
<feature type="domain" description="PAS" evidence="7">
    <location>
        <begin position="392"/>
        <end position="433"/>
    </location>
</feature>
<dbReference type="SMART" id="SM00086">
    <property type="entry name" value="PAC"/>
    <property type="match status" value="2"/>
</dbReference>
<dbReference type="InterPro" id="IPR007487">
    <property type="entry name" value="ABC_transpt-TYRBP-like"/>
</dbReference>
<evidence type="ECO:0000256" key="1">
    <source>
        <dbReference type="ARBA" id="ARBA00000085"/>
    </source>
</evidence>
<accession>A0A133XL41</accession>
<dbReference type="InterPro" id="IPR036097">
    <property type="entry name" value="HisK_dim/P_sf"/>
</dbReference>
<dbReference type="CDD" id="cd00130">
    <property type="entry name" value="PAS"/>
    <property type="match status" value="2"/>
</dbReference>
<dbReference type="InterPro" id="IPR005467">
    <property type="entry name" value="His_kinase_dom"/>
</dbReference>
<keyword evidence="4" id="KW-0472">Membrane</keyword>
<dbReference type="SUPFAM" id="SSF47384">
    <property type="entry name" value="Homodimeric domain of signal transducing histidine kinase"/>
    <property type="match status" value="1"/>
</dbReference>
<dbReference type="InterPro" id="IPR000014">
    <property type="entry name" value="PAS"/>
</dbReference>
<dbReference type="InterPro" id="IPR000700">
    <property type="entry name" value="PAS-assoc_C"/>
</dbReference>
<evidence type="ECO:0000256" key="2">
    <source>
        <dbReference type="ARBA" id="ARBA00012438"/>
    </source>
</evidence>
<dbReference type="Gene3D" id="3.30.565.10">
    <property type="entry name" value="Histidine kinase-like ATPase, C-terminal domain"/>
    <property type="match status" value="1"/>
</dbReference>